<feature type="compositionally biased region" description="Low complexity" evidence="2">
    <location>
        <begin position="1200"/>
        <end position="1230"/>
    </location>
</feature>
<feature type="region of interest" description="Disordered" evidence="2">
    <location>
        <begin position="1150"/>
        <end position="1173"/>
    </location>
</feature>
<proteinExistence type="predicted"/>
<sequence length="1371" mass="142632">MAEVAASRPPAGLSLSAENLHALDPAPLDDLVESEVIVGDDSDDEFAFNGEVKDAEEIYIQNGPRGPSMTVGHLTIEHSYCTPESDEEPAVKLVDPDRFSDFFLMEESAGGAGHLQLFSDMRQCVAGSALSYMQVTGAAVLSSLQQAGRRLESLTEEDESEAAQEPPARAVSLPAPVSAAALSPPTGRAAAAAPPVPADAASGADMAATTRDRAPAGDVWGGGVGRAALDGDAEPTPAVDSGNVTEVGPTVDGGGVDKSESSASSGVEAGSQEKQVQPADDKRSENSAAATAVSKPSESSQSGGTPPVDTTDSTQPQNAGSPSDLTQSVTANSSVDSARPLTDTASPTEATEPTGSSGGEITQSATLSSIADMTQSMTVPSPPARSSPPALMTQSLGPVSFSDPFHVSEQPAEAAEDPLEAVSLVSPVEPATAISGPVSLVGIVLPTAAAAPPADAPAGGALWGSGAPAAPSVDNNAAGALPVLKIDESVELKGEGERDGATSSSDRSTPPRTGGRTAAARPGAARASPRSSLTARAQQDLAKARSSSTTREEKRALSSYGTLPRRGKKSPPSSEAGKKEELPAVSEIARKQPAAGARPAVKPATGAAPLRRRPMDKKISELKKSESAPSAGSDQSRSRKPSAEAELKSSADKYGTLTRRKEPKPAAADSASSKTTTFTAEELKRGADTFGTLGRRKKATAAAKPAAAPARSETVTKSAAPAASSSSRPATASNKTTSPRPATSASAAARRPAAAARPLARPAGRATGAASAGKVRERTLICLETGCQTVLTGGDLSAAASLRPQPAVTCLEAACQAEIASPQAAQQAAELARLQAEAERARQAQEQLKQIQEELWAARRQLEEEQADKQEVQTELGRTTDRVQHMMGRMEGVEQELLRHQEHLQSAELRAQHADSAAGALQHELELSRAAVARLSEDLEKSVAAQKTLLQQVQETEAESCELHEFMQLEKNALVDALREAENEVASMRTASAAAEDALREKEDRCAQLTRISDQRAEEMAALKADLRHVQNRTKELLLCQGAGVSGASVALSQLAGRLETALRSLVPAHLLADLDLPLSSSVPARLAETVAAPRRSASVAAALAGPPRSLSQMVRALDLPAGETLADERCPLSGGDSLQELAVRHLLEGRDSPEGEESCSERGEAAVGGGTGLEEQVTQVDLLVERLIRAAATLGQKAVAQTPSPAAPVPAQAATQTPTPATDRPAPSSGDSERELRERLARLEAENAELRRRQAPPPPGAGSETETTSLRQELSRKERQLDELKQKYTKHKQILTENVQKAESEIQTLDEIIDYVIVSLGSVPEVVQKQSVLRKLWMDLDGPNKTVAKTKLNGTTPISDLNANADIVKV</sequence>
<dbReference type="OrthoDB" id="7475679at2759"/>
<feature type="compositionally biased region" description="Low complexity" evidence="2">
    <location>
        <begin position="502"/>
        <end position="532"/>
    </location>
</feature>
<reference evidence="3 4" key="1">
    <citation type="submission" date="2019-07" db="EMBL/GenBank/DDBJ databases">
        <title>Draft genome assembly of a fouling barnacle, Amphibalanus amphitrite (Darwin, 1854): The first reference genome for Thecostraca.</title>
        <authorList>
            <person name="Kim W."/>
        </authorList>
    </citation>
    <scope>NUCLEOTIDE SEQUENCE [LARGE SCALE GENOMIC DNA]</scope>
    <source>
        <strain evidence="3">SNU_AA5</strain>
        <tissue evidence="3">Soma without cirri and trophi</tissue>
    </source>
</reference>
<feature type="compositionally biased region" description="Polar residues" evidence="2">
    <location>
        <begin position="343"/>
        <end position="379"/>
    </location>
</feature>
<feature type="coiled-coil region" evidence="1">
    <location>
        <begin position="824"/>
        <end position="910"/>
    </location>
</feature>
<feature type="compositionally biased region" description="Basic and acidic residues" evidence="2">
    <location>
        <begin position="616"/>
        <end position="626"/>
    </location>
</feature>
<feature type="coiled-coil region" evidence="1">
    <location>
        <begin position="936"/>
        <end position="1012"/>
    </location>
</feature>
<feature type="compositionally biased region" description="Polar residues" evidence="2">
    <location>
        <begin position="286"/>
        <end position="336"/>
    </location>
</feature>
<name>A0A6A4VE89_AMPAM</name>
<dbReference type="EMBL" id="VIIS01001829">
    <property type="protein sequence ID" value="KAF0292215.1"/>
    <property type="molecule type" value="Genomic_DNA"/>
</dbReference>
<feature type="compositionally biased region" description="Low complexity" evidence="2">
    <location>
        <begin position="261"/>
        <end position="270"/>
    </location>
</feature>
<evidence type="ECO:0000313" key="3">
    <source>
        <dbReference type="EMBL" id="KAF0292215.1"/>
    </source>
</evidence>
<protein>
    <submittedName>
        <fullName evidence="3">Uncharacterized protein</fullName>
    </submittedName>
</protein>
<keyword evidence="1" id="KW-0175">Coiled coil</keyword>
<feature type="compositionally biased region" description="Basic and acidic residues" evidence="2">
    <location>
        <begin position="641"/>
        <end position="651"/>
    </location>
</feature>
<feature type="region of interest" description="Disordered" evidence="2">
    <location>
        <begin position="450"/>
        <end position="771"/>
    </location>
</feature>
<accession>A0A6A4VE89</accession>
<evidence type="ECO:0000313" key="4">
    <source>
        <dbReference type="Proteomes" id="UP000440578"/>
    </source>
</evidence>
<feature type="compositionally biased region" description="Low complexity" evidence="2">
    <location>
        <begin position="700"/>
        <end position="711"/>
    </location>
</feature>
<evidence type="ECO:0000256" key="1">
    <source>
        <dbReference type="SAM" id="Coils"/>
    </source>
</evidence>
<keyword evidence="4" id="KW-1185">Reference proteome</keyword>
<evidence type="ECO:0000256" key="2">
    <source>
        <dbReference type="SAM" id="MobiDB-lite"/>
    </source>
</evidence>
<feature type="region of interest" description="Disordered" evidence="2">
    <location>
        <begin position="1200"/>
        <end position="1279"/>
    </location>
</feature>
<organism evidence="3 4">
    <name type="scientific">Amphibalanus amphitrite</name>
    <name type="common">Striped barnacle</name>
    <name type="synonym">Balanus amphitrite</name>
    <dbReference type="NCBI Taxonomy" id="1232801"/>
    <lineage>
        <taxon>Eukaryota</taxon>
        <taxon>Metazoa</taxon>
        <taxon>Ecdysozoa</taxon>
        <taxon>Arthropoda</taxon>
        <taxon>Crustacea</taxon>
        <taxon>Multicrustacea</taxon>
        <taxon>Cirripedia</taxon>
        <taxon>Thoracica</taxon>
        <taxon>Thoracicalcarea</taxon>
        <taxon>Balanomorpha</taxon>
        <taxon>Balanoidea</taxon>
        <taxon>Balanidae</taxon>
        <taxon>Amphibalaninae</taxon>
        <taxon>Amphibalanus</taxon>
    </lineage>
</organism>
<feature type="region of interest" description="Disordered" evidence="2">
    <location>
        <begin position="151"/>
        <end position="414"/>
    </location>
</feature>
<feature type="compositionally biased region" description="Basic and acidic residues" evidence="2">
    <location>
        <begin position="1150"/>
        <end position="1165"/>
    </location>
</feature>
<dbReference type="Proteomes" id="UP000440578">
    <property type="component" value="Unassembled WGS sequence"/>
</dbReference>
<feature type="compositionally biased region" description="Low complexity" evidence="2">
    <location>
        <begin position="166"/>
        <end position="208"/>
    </location>
</feature>
<feature type="compositionally biased region" description="Low complexity" evidence="2">
    <location>
        <begin position="665"/>
        <end position="680"/>
    </location>
</feature>
<feature type="compositionally biased region" description="Low complexity" evidence="2">
    <location>
        <begin position="718"/>
        <end position="771"/>
    </location>
</feature>
<gene>
    <name evidence="3" type="ORF">FJT64_009784</name>
</gene>
<comment type="caution">
    <text evidence="3">The sequence shown here is derived from an EMBL/GenBank/DDBJ whole genome shotgun (WGS) entry which is preliminary data.</text>
</comment>
<feature type="compositionally biased region" description="Basic and acidic residues" evidence="2">
    <location>
        <begin position="1232"/>
        <end position="1253"/>
    </location>
</feature>
<feature type="compositionally biased region" description="Low complexity" evidence="2">
    <location>
        <begin position="450"/>
        <end position="460"/>
    </location>
</feature>
<feature type="compositionally biased region" description="Basic and acidic residues" evidence="2">
    <location>
        <begin position="485"/>
        <end position="500"/>
    </location>
</feature>